<accession>C0D5A6</accession>
<reference evidence="2 3" key="1">
    <citation type="submission" date="2009-02" db="EMBL/GenBank/DDBJ databases">
        <title>Draft genome sequence of Clostridium asparagiforme (DSM 15981).</title>
        <authorList>
            <person name="Sudarsanam P."/>
            <person name="Ley R."/>
            <person name="Guruge J."/>
            <person name="Turnbaugh P.J."/>
            <person name="Mahowald M."/>
            <person name="Liep D."/>
            <person name="Gordon J."/>
        </authorList>
    </citation>
    <scope>NUCLEOTIDE SEQUENCE [LARGE SCALE GENOMIC DNA]</scope>
    <source>
        <strain evidence="2 3">DSM 15981</strain>
    </source>
</reference>
<protein>
    <submittedName>
        <fullName evidence="2">Uncharacterized protein</fullName>
    </submittedName>
</protein>
<dbReference type="HOGENOM" id="CLU_3133937_0_0_9"/>
<comment type="caution">
    <text evidence="2">The sequence shown here is derived from an EMBL/GenBank/DDBJ whole genome shotgun (WGS) entry which is preliminary data.</text>
</comment>
<gene>
    <name evidence="2" type="ORF">CLOSTASPAR_04452</name>
</gene>
<evidence type="ECO:0000256" key="1">
    <source>
        <dbReference type="SAM" id="MobiDB-lite"/>
    </source>
</evidence>
<organism evidence="2 3">
    <name type="scientific">[Clostridium] asparagiforme DSM 15981</name>
    <dbReference type="NCBI Taxonomy" id="518636"/>
    <lineage>
        <taxon>Bacteria</taxon>
        <taxon>Bacillati</taxon>
        <taxon>Bacillota</taxon>
        <taxon>Clostridia</taxon>
        <taxon>Lachnospirales</taxon>
        <taxon>Lachnospiraceae</taxon>
        <taxon>Enterocloster</taxon>
    </lineage>
</organism>
<dbReference type="EMBL" id="ACCJ01000363">
    <property type="protein sequence ID" value="EEG53488.1"/>
    <property type="molecule type" value="Genomic_DNA"/>
</dbReference>
<dbReference type="Proteomes" id="UP000004756">
    <property type="component" value="Unassembled WGS sequence"/>
</dbReference>
<sequence length="49" mass="5070">MTQERKAGDGGGSGWGNRKKAPVFRKPEGVGWVGDVGLDYADSGYAAAV</sequence>
<evidence type="ECO:0000313" key="2">
    <source>
        <dbReference type="EMBL" id="EEG53488.1"/>
    </source>
</evidence>
<dbReference type="AlphaFoldDB" id="C0D5A6"/>
<keyword evidence="3" id="KW-1185">Reference proteome</keyword>
<evidence type="ECO:0000313" key="3">
    <source>
        <dbReference type="Proteomes" id="UP000004756"/>
    </source>
</evidence>
<name>C0D5A6_9FIRM</name>
<feature type="region of interest" description="Disordered" evidence="1">
    <location>
        <begin position="1"/>
        <end position="28"/>
    </location>
</feature>
<proteinExistence type="predicted"/>